<accession>A0ABS7I8T8</accession>
<dbReference type="RefSeq" id="WP_220717205.1">
    <property type="nucleotide sequence ID" value="NZ_JAIFRO010000004.1"/>
</dbReference>
<gene>
    <name evidence="2" type="ORF">K3248_04485</name>
</gene>
<keyword evidence="1" id="KW-0812">Transmembrane</keyword>
<protein>
    <submittedName>
        <fullName evidence="2">Uncharacterized protein</fullName>
    </submittedName>
</protein>
<comment type="caution">
    <text evidence="2">The sequence shown here is derived from an EMBL/GenBank/DDBJ whole genome shotgun (WGS) entry which is preliminary data.</text>
</comment>
<feature type="transmembrane region" description="Helical" evidence="1">
    <location>
        <begin position="57"/>
        <end position="78"/>
    </location>
</feature>
<feature type="transmembrane region" description="Helical" evidence="1">
    <location>
        <begin position="31"/>
        <end position="51"/>
    </location>
</feature>
<dbReference type="EMBL" id="JAIFRO010000004">
    <property type="protein sequence ID" value="MBX4335842.1"/>
    <property type="molecule type" value="Genomic_DNA"/>
</dbReference>
<evidence type="ECO:0000256" key="1">
    <source>
        <dbReference type="SAM" id="Phobius"/>
    </source>
</evidence>
<evidence type="ECO:0000313" key="3">
    <source>
        <dbReference type="Proteomes" id="UP000746918"/>
    </source>
</evidence>
<keyword evidence="1" id="KW-1133">Transmembrane helix</keyword>
<proteinExistence type="predicted"/>
<dbReference type="Proteomes" id="UP000746918">
    <property type="component" value="Unassembled WGS sequence"/>
</dbReference>
<name>A0ABS7I8T8_9HYPH</name>
<sequence length="475" mass="56448">MSDQEIFLVIVIITIGGGIIYGLWKGIEKSWNAGFGDTILFIILIGALWYFESSMKTLLIVATIAFFIESLMLAFANYQNKQCNEALKQWEKFEQLCGREIAIYREIIAQWEEKLFEKNQKIPKKWIKQWDEAIRHWERSILEIKNIGHIIGAGGQKYPMVVEDICAQGYADTFFLYKQALQVEFTAEQVKRFNKLMSRPIFRKTYRKVVRLMKQNGIPLQKFVDPLTKKKRYKFTMLFLHWWVYMIDDMITAAYEKQQKDKASGHYEELASMEIYFEDIPKYTEYEALKKLQNGFGNLPCRSLYVCKRELLSFLYDVSSDYKKARETFIYYKMLIDTVKEGYIAFDKDYSDFEVEEEMKVCRKRDREEKKDLDICEKMPTFEEAYKLGVKEWMRVSNKKCDNRLIFWKMLLIIGSSKEKLKIIFGDETLKALEEAVKKDKEQVENEMQAAVFENKKFCYYKSRGHFIGYLNNSQ</sequence>
<keyword evidence="1" id="KW-0472">Membrane</keyword>
<keyword evidence="3" id="KW-1185">Reference proteome</keyword>
<feature type="transmembrane region" description="Helical" evidence="1">
    <location>
        <begin position="6"/>
        <end position="24"/>
    </location>
</feature>
<organism evidence="2 3">
    <name type="scientific">Bartonella raoultii</name>
    <dbReference type="NCBI Taxonomy" id="1457020"/>
    <lineage>
        <taxon>Bacteria</taxon>
        <taxon>Pseudomonadati</taxon>
        <taxon>Pseudomonadota</taxon>
        <taxon>Alphaproteobacteria</taxon>
        <taxon>Hyphomicrobiales</taxon>
        <taxon>Bartonellaceae</taxon>
        <taxon>Bartonella</taxon>
    </lineage>
</organism>
<evidence type="ECO:0000313" key="2">
    <source>
        <dbReference type="EMBL" id="MBX4335842.1"/>
    </source>
</evidence>
<reference evidence="2 3" key="1">
    <citation type="submission" date="2021-08" db="EMBL/GenBank/DDBJ databases">
        <title>Bartonella raoulti 094 sp. nov.</title>
        <authorList>
            <person name="Zgheib R."/>
            <person name="Hammoud A."/>
        </authorList>
    </citation>
    <scope>NUCLEOTIDE SEQUENCE [LARGE SCALE GENOMIC DNA]</scope>
    <source>
        <strain evidence="2 3">094</strain>
    </source>
</reference>